<evidence type="ECO:0000259" key="2">
    <source>
        <dbReference type="Pfam" id="PF13439"/>
    </source>
</evidence>
<dbReference type="InterPro" id="IPR050194">
    <property type="entry name" value="Glycosyltransferase_grp1"/>
</dbReference>
<comment type="caution">
    <text evidence="3">The sequence shown here is derived from an EMBL/GenBank/DDBJ whole genome shotgun (WGS) entry which is preliminary data.</text>
</comment>
<dbReference type="InterPro" id="IPR028098">
    <property type="entry name" value="Glyco_trans_4-like_N"/>
</dbReference>
<dbReference type="InterPro" id="IPR001296">
    <property type="entry name" value="Glyco_trans_1"/>
</dbReference>
<dbReference type="PANTHER" id="PTHR45947">
    <property type="entry name" value="SULFOQUINOVOSYL TRANSFERASE SQD2"/>
    <property type="match status" value="1"/>
</dbReference>
<accession>A0ABT8LYQ5</accession>
<name>A0ABT8LYQ5_9EURY</name>
<reference evidence="3" key="1">
    <citation type="submission" date="2019-05" db="EMBL/GenBank/DDBJ databases">
        <title>Isolation and characterization of methanogens from the cold seep sediment at Four-Way Closure Ridge.</title>
        <authorList>
            <person name="You Y.-T."/>
            <person name="Chen S.-C."/>
            <person name="Zhang W.-L."/>
            <person name="Lai M.-C."/>
        </authorList>
    </citation>
    <scope>NUCLEOTIDE SEQUENCE</scope>
    <source>
        <strain evidence="3">FWC-SCC3</strain>
    </source>
</reference>
<feature type="domain" description="Glycosyltransferase subfamily 4-like N-terminal" evidence="2">
    <location>
        <begin position="29"/>
        <end position="193"/>
    </location>
</feature>
<dbReference type="SUPFAM" id="SSF53756">
    <property type="entry name" value="UDP-Glycosyltransferase/glycogen phosphorylase"/>
    <property type="match status" value="1"/>
</dbReference>
<dbReference type="CDD" id="cd03801">
    <property type="entry name" value="GT4_PimA-like"/>
    <property type="match status" value="1"/>
</dbReference>
<evidence type="ECO:0000259" key="1">
    <source>
        <dbReference type="Pfam" id="PF00534"/>
    </source>
</evidence>
<sequence>MPGVANPQDFRWGVIIRILHVTKKYPDAIGGDARVVFNLEREQRRRGHEVFILTSNCTEIMQKENVFRFGLTDRVANLDVVTFRRILSLIILSITGLFLLHRLKPDIIHSHSPDIGFIISLQATLFHIPVVNTCHGVTFSGEQFSPIKGLIESFLLKYGRFKEIVTVDRGSLPSFAEHAINVVRYIPNGVDIEYFARRGFEKPESPKIRYLFVGRLEEQKGLKYLIQASKQLSLDLQDYELIIIGEGSQRDELSQMVSEMSLHTHVRILGEVDLEELKRWYHSCDVFILPSIWEGMPLTLLEAWAAGLPAIVTAVGDVPHLCNDRENAMIVHPGDPGALCNAMLLLANDTQLRDKLGRCGAKMVNDSYSWSNVADSYLDLYKSVS</sequence>
<protein>
    <submittedName>
        <fullName evidence="3">Glycosyltransferase family 4 protein</fullName>
    </submittedName>
</protein>
<dbReference type="Pfam" id="PF13439">
    <property type="entry name" value="Glyco_transf_4"/>
    <property type="match status" value="1"/>
</dbReference>
<dbReference type="Gene3D" id="3.40.50.2000">
    <property type="entry name" value="Glycogen Phosphorylase B"/>
    <property type="match status" value="2"/>
</dbReference>
<dbReference type="Proteomes" id="UP001168423">
    <property type="component" value="Unassembled WGS sequence"/>
</dbReference>
<organism evidence="3 4">
    <name type="scientific">Methanoculleus methanifontis</name>
    <dbReference type="NCBI Taxonomy" id="2584086"/>
    <lineage>
        <taxon>Archaea</taxon>
        <taxon>Methanobacteriati</taxon>
        <taxon>Methanobacteriota</taxon>
        <taxon>Stenosarchaea group</taxon>
        <taxon>Methanomicrobia</taxon>
        <taxon>Methanomicrobiales</taxon>
        <taxon>Methanomicrobiaceae</taxon>
        <taxon>Methanoculleus</taxon>
    </lineage>
</organism>
<gene>
    <name evidence="3" type="ORF">FGW20_02440</name>
</gene>
<dbReference type="RefSeq" id="WP_082864834.1">
    <property type="nucleotide sequence ID" value="NZ_VCYI01000002.1"/>
</dbReference>
<evidence type="ECO:0000313" key="3">
    <source>
        <dbReference type="EMBL" id="MDN7011920.1"/>
    </source>
</evidence>
<dbReference type="Pfam" id="PF00534">
    <property type="entry name" value="Glycos_transf_1"/>
    <property type="match status" value="1"/>
</dbReference>
<feature type="domain" description="Glycosyl transferase family 1" evidence="1">
    <location>
        <begin position="205"/>
        <end position="362"/>
    </location>
</feature>
<evidence type="ECO:0000313" key="4">
    <source>
        <dbReference type="Proteomes" id="UP001168423"/>
    </source>
</evidence>
<keyword evidence="4" id="KW-1185">Reference proteome</keyword>
<dbReference type="PANTHER" id="PTHR45947:SF3">
    <property type="entry name" value="SULFOQUINOVOSYL TRANSFERASE SQD2"/>
    <property type="match status" value="1"/>
</dbReference>
<proteinExistence type="predicted"/>
<dbReference type="EMBL" id="VCYI01000002">
    <property type="protein sequence ID" value="MDN7011920.1"/>
    <property type="molecule type" value="Genomic_DNA"/>
</dbReference>